<evidence type="ECO:0000256" key="7">
    <source>
        <dbReference type="ARBA" id="ARBA00039751"/>
    </source>
</evidence>
<dbReference type="InterPro" id="IPR006076">
    <property type="entry name" value="FAD-dep_OxRdtase"/>
</dbReference>
<proteinExistence type="inferred from homology"/>
<comment type="cofactor">
    <cofactor evidence="1">
        <name>FAD</name>
        <dbReference type="ChEBI" id="CHEBI:57692"/>
    </cofactor>
</comment>
<keyword evidence="11" id="KW-1185">Reference proteome</keyword>
<gene>
    <name evidence="10" type="ORF">RS130_08655</name>
</gene>
<dbReference type="PANTHER" id="PTHR11530:SF11">
    <property type="entry name" value="D-ASPARTATE OXIDASE"/>
    <property type="match status" value="1"/>
</dbReference>
<keyword evidence="3" id="KW-0285">Flavoprotein</keyword>
<evidence type="ECO:0000256" key="5">
    <source>
        <dbReference type="ARBA" id="ARBA00023002"/>
    </source>
</evidence>
<dbReference type="EC" id="1.4.3.3" evidence="6"/>
<evidence type="ECO:0000313" key="11">
    <source>
        <dbReference type="Proteomes" id="UP001247805"/>
    </source>
</evidence>
<sequence>MTQVVGHRPYRPAGFVVRKEAFANKTLVHNYGHGGGGISLSWGSSALAVDQVIYSGHKQAAIIGGGIMGLTTARLLQEAGWQVTIYSKSVARHTTSHVAGGEWGPFSVHDPLVSSPAFKRQIQTAAKIAHQTFSSMVGEHYGVSWTELYSMSKKPPEPHGEFDQFYPFKQQYGPGSASLCQ</sequence>
<evidence type="ECO:0000256" key="8">
    <source>
        <dbReference type="ARBA" id="ARBA00049547"/>
    </source>
</evidence>
<name>A0ABU3SVF9_9ALTE</name>
<comment type="similarity">
    <text evidence="2">Belongs to the DAMOX/DASOX family.</text>
</comment>
<keyword evidence="5" id="KW-0560">Oxidoreductase</keyword>
<evidence type="ECO:0000256" key="6">
    <source>
        <dbReference type="ARBA" id="ARBA00039101"/>
    </source>
</evidence>
<feature type="domain" description="FAD dependent oxidoreductase" evidence="9">
    <location>
        <begin position="60"/>
        <end position="152"/>
    </location>
</feature>
<organism evidence="10 11">
    <name type="scientific">Paraglaciecola aquimarina</name>
    <dbReference type="NCBI Taxonomy" id="1235557"/>
    <lineage>
        <taxon>Bacteria</taxon>
        <taxon>Pseudomonadati</taxon>
        <taxon>Pseudomonadota</taxon>
        <taxon>Gammaproteobacteria</taxon>
        <taxon>Alteromonadales</taxon>
        <taxon>Alteromonadaceae</taxon>
        <taxon>Paraglaciecola</taxon>
    </lineage>
</organism>
<evidence type="ECO:0000313" key="10">
    <source>
        <dbReference type="EMBL" id="MDU0353992.1"/>
    </source>
</evidence>
<evidence type="ECO:0000256" key="4">
    <source>
        <dbReference type="ARBA" id="ARBA00022827"/>
    </source>
</evidence>
<dbReference type="Gene3D" id="3.40.50.720">
    <property type="entry name" value="NAD(P)-binding Rossmann-like Domain"/>
    <property type="match status" value="2"/>
</dbReference>
<dbReference type="InterPro" id="IPR023209">
    <property type="entry name" value="DAO"/>
</dbReference>
<dbReference type="EMBL" id="JAWDIO010000002">
    <property type="protein sequence ID" value="MDU0353992.1"/>
    <property type="molecule type" value="Genomic_DNA"/>
</dbReference>
<comment type="catalytic activity">
    <reaction evidence="8">
        <text>a D-alpha-amino acid + O2 + H2O = a 2-oxocarboxylate + H2O2 + NH4(+)</text>
        <dbReference type="Rhea" id="RHEA:21816"/>
        <dbReference type="ChEBI" id="CHEBI:15377"/>
        <dbReference type="ChEBI" id="CHEBI:15379"/>
        <dbReference type="ChEBI" id="CHEBI:16240"/>
        <dbReference type="ChEBI" id="CHEBI:28938"/>
        <dbReference type="ChEBI" id="CHEBI:35179"/>
        <dbReference type="ChEBI" id="CHEBI:59871"/>
        <dbReference type="EC" id="1.4.3.3"/>
    </reaction>
    <physiologicalReaction direction="left-to-right" evidence="8">
        <dbReference type="Rhea" id="RHEA:21817"/>
    </physiologicalReaction>
</comment>
<comment type="caution">
    <text evidence="10">The sequence shown here is derived from an EMBL/GenBank/DDBJ whole genome shotgun (WGS) entry which is preliminary data.</text>
</comment>
<evidence type="ECO:0000256" key="1">
    <source>
        <dbReference type="ARBA" id="ARBA00001974"/>
    </source>
</evidence>
<evidence type="ECO:0000256" key="3">
    <source>
        <dbReference type="ARBA" id="ARBA00022630"/>
    </source>
</evidence>
<keyword evidence="4" id="KW-0274">FAD</keyword>
<dbReference type="Pfam" id="PF01266">
    <property type="entry name" value="DAO"/>
    <property type="match status" value="1"/>
</dbReference>
<dbReference type="PANTHER" id="PTHR11530">
    <property type="entry name" value="D-AMINO ACID OXIDASE"/>
    <property type="match status" value="1"/>
</dbReference>
<dbReference type="Proteomes" id="UP001247805">
    <property type="component" value="Unassembled WGS sequence"/>
</dbReference>
<evidence type="ECO:0000259" key="9">
    <source>
        <dbReference type="Pfam" id="PF01266"/>
    </source>
</evidence>
<accession>A0ABU3SVF9</accession>
<dbReference type="RefSeq" id="WP_316025624.1">
    <property type="nucleotide sequence ID" value="NZ_JAWDIO010000002.1"/>
</dbReference>
<dbReference type="SUPFAM" id="SSF51971">
    <property type="entry name" value="Nucleotide-binding domain"/>
    <property type="match status" value="1"/>
</dbReference>
<reference evidence="10 11" key="1">
    <citation type="submission" date="2023-10" db="EMBL/GenBank/DDBJ databases">
        <title>Glaciecola aquimarina strain GGW-M5 nov., isolated from a coastal seawater.</title>
        <authorList>
            <person name="Bayburt H."/>
            <person name="Kim J.M."/>
            <person name="Choi B.J."/>
            <person name="Jeon C.O."/>
        </authorList>
    </citation>
    <scope>NUCLEOTIDE SEQUENCE [LARGE SCALE GENOMIC DNA]</scope>
    <source>
        <strain evidence="10 11">KCTC 32108</strain>
    </source>
</reference>
<protein>
    <recommendedName>
        <fullName evidence="7">D-amino-acid oxidase</fullName>
        <ecNumber evidence="6">1.4.3.3</ecNumber>
    </recommendedName>
</protein>
<evidence type="ECO:0000256" key="2">
    <source>
        <dbReference type="ARBA" id="ARBA00006730"/>
    </source>
</evidence>